<reference evidence="2 3" key="1">
    <citation type="journal article" date="1998" name="DNA Res.">
        <title>Complete sequence and gene organization of the genome of a hyper-thermophilic archaebacterium, Pyrococcus horikoshii OT3.</title>
        <authorList>
            <person name="Kawarabayasi Y."/>
            <person name="Sawada M."/>
            <person name="Horikawa H."/>
            <person name="Haikawa Y."/>
            <person name="Hino Y."/>
            <person name="Yamamoto S."/>
            <person name="Sekine M."/>
            <person name="Baba S."/>
            <person name="Kosugi H."/>
            <person name="Hosoyama A."/>
            <person name="Nagai Y."/>
            <person name="Sakai M."/>
            <person name="Ogura K."/>
            <person name="Otuka R."/>
            <person name="Nakazawa H."/>
            <person name="Takamiya M."/>
            <person name="Ohfuku Y."/>
            <person name="Funahashi T."/>
            <person name="Tanaka T."/>
            <person name="Kudoh Y."/>
            <person name="Yamazaki J."/>
            <person name="Kushida N."/>
            <person name="Oguchi A."/>
            <person name="Aoki K."/>
            <person name="Nakamura Y."/>
            <person name="Robb T.F."/>
            <person name="Horikoshi K."/>
            <person name="Masuchi Y."/>
            <person name="Shizuya H."/>
            <person name="Kikuchi H."/>
        </authorList>
    </citation>
    <scope>NUCLEOTIDE SEQUENCE [LARGE SCALE GENOMIC DNA]</scope>
    <source>
        <strain evidence="3">ATCC 700860 / DSM 12428 / JCM 9974 / NBRC 100139 / OT-3</strain>
    </source>
</reference>
<organism evidence="2 3">
    <name type="scientific">Pyrococcus horikoshii (strain ATCC 700860 / DSM 12428 / JCM 9974 / NBRC 100139 / OT-3)</name>
    <dbReference type="NCBI Taxonomy" id="70601"/>
    <lineage>
        <taxon>Archaea</taxon>
        <taxon>Methanobacteriati</taxon>
        <taxon>Methanobacteriota</taxon>
        <taxon>Thermococci</taxon>
        <taxon>Thermococcales</taxon>
        <taxon>Thermococcaceae</taxon>
        <taxon>Pyrococcus</taxon>
    </lineage>
</organism>
<evidence type="ECO:0000256" key="1">
    <source>
        <dbReference type="SAM" id="Phobius"/>
    </source>
</evidence>
<dbReference type="AlphaFoldDB" id="O50115"/>
<feature type="transmembrane region" description="Helical" evidence="1">
    <location>
        <begin position="70"/>
        <end position="91"/>
    </location>
</feature>
<keyword evidence="1" id="KW-0812">Transmembrane</keyword>
<dbReference type="PIR" id="A71014">
    <property type="entry name" value="A71014"/>
</dbReference>
<keyword evidence="3" id="KW-1185">Reference proteome</keyword>
<keyword evidence="1" id="KW-1133">Transmembrane helix</keyword>
<protein>
    <submittedName>
        <fullName evidence="2">Uncharacterized protein</fullName>
    </submittedName>
</protein>
<dbReference type="Proteomes" id="UP000000752">
    <property type="component" value="Chromosome"/>
</dbReference>
<dbReference type="KEGG" id="pho:PH1407"/>
<dbReference type="EnsemblBacteria" id="BAA30513">
    <property type="protein sequence ID" value="BAA30513"/>
    <property type="gene ID" value="BAA30513"/>
</dbReference>
<name>O50115_PYRHO</name>
<evidence type="ECO:0000313" key="2">
    <source>
        <dbReference type="EMBL" id="BAA30513.1"/>
    </source>
</evidence>
<sequence length="117" mass="12579">MENFSLPPSPILSPEPVTTKTTLSPFSIIPFSTRLNRAGITTAEESSANIPSLASNFSPVIMSFSFTTTAVPPLSFIALITLDFITGFFTYNPRALVSLHSFFNPKISAAIGLHLSV</sequence>
<keyword evidence="1" id="KW-0472">Membrane</keyword>
<accession>O50115</accession>
<evidence type="ECO:0000313" key="3">
    <source>
        <dbReference type="Proteomes" id="UP000000752"/>
    </source>
</evidence>
<gene>
    <name evidence="2" type="ordered locus">PH1407</name>
</gene>
<proteinExistence type="predicted"/>
<dbReference type="EMBL" id="BA000001">
    <property type="protein sequence ID" value="BAA30513.1"/>
    <property type="molecule type" value="Genomic_DNA"/>
</dbReference>